<evidence type="ECO:0000259" key="1">
    <source>
        <dbReference type="PROSITE" id="PS50994"/>
    </source>
</evidence>
<dbReference type="SUPFAM" id="SSF53098">
    <property type="entry name" value="Ribonuclease H-like"/>
    <property type="match status" value="1"/>
</dbReference>
<dbReference type="Gene3D" id="3.30.420.10">
    <property type="entry name" value="Ribonuclease H-like superfamily/Ribonuclease H"/>
    <property type="match status" value="1"/>
</dbReference>
<dbReference type="InterPro" id="IPR036397">
    <property type="entry name" value="RNaseH_sf"/>
</dbReference>
<keyword evidence="4" id="KW-1185">Reference proteome</keyword>
<evidence type="ECO:0000313" key="4">
    <source>
        <dbReference type="Proteomes" id="UP000332933"/>
    </source>
</evidence>
<sequence>MMSRWGGIIPPPVIRRVAEVKDESIHLPEASPWTTDEPAWAHLLRANHQRQPQKSVIPREVLRPLDADDFVWPSMAEILAAQAMTAEKPPGKAKHNPNNEIWVGARLWIPRDATCLIQRMLVIAHCGSMGHRGEDVMYSHIRRQFWIDNLKQLVQNFVRECSMCPLVKGERVIQRPHSELWHAERANEGLHFDFLFMGDSFGPMKYILVLKDDLTHFCELIACEAPTADVVVTALLDWHKRFGIPETWISDQ</sequence>
<dbReference type="PANTHER" id="PTHR37984">
    <property type="entry name" value="PROTEIN CBG26694"/>
    <property type="match status" value="1"/>
</dbReference>
<evidence type="ECO:0000313" key="3">
    <source>
        <dbReference type="EMBL" id="VFU01362.1"/>
    </source>
</evidence>
<dbReference type="PANTHER" id="PTHR37984:SF15">
    <property type="entry name" value="INTEGRASE CATALYTIC DOMAIN-CONTAINING PROTEIN"/>
    <property type="match status" value="1"/>
</dbReference>
<dbReference type="GO" id="GO:0015074">
    <property type="term" value="P:DNA integration"/>
    <property type="evidence" value="ECO:0007669"/>
    <property type="project" value="InterPro"/>
</dbReference>
<reference evidence="2" key="2">
    <citation type="submission" date="2019-06" db="EMBL/GenBank/DDBJ databases">
        <title>Genomics analysis of Aphanomyces spp. identifies a new class of oomycete effector associated with host adaptation.</title>
        <authorList>
            <person name="Gaulin E."/>
        </authorList>
    </citation>
    <scope>NUCLEOTIDE SEQUENCE</scope>
    <source>
        <strain evidence="2">CBS 578.67</strain>
    </source>
</reference>
<dbReference type="EMBL" id="VJMH01007438">
    <property type="protein sequence ID" value="KAF0683207.1"/>
    <property type="molecule type" value="Genomic_DNA"/>
</dbReference>
<dbReference type="EMBL" id="CAADRA010007464">
    <property type="protein sequence ID" value="VFU01362.1"/>
    <property type="molecule type" value="Genomic_DNA"/>
</dbReference>
<proteinExistence type="predicted"/>
<dbReference type="Proteomes" id="UP000332933">
    <property type="component" value="Unassembled WGS sequence"/>
</dbReference>
<dbReference type="InterPro" id="IPR050951">
    <property type="entry name" value="Retrovirus_Pol_polyprotein"/>
</dbReference>
<reference evidence="3 4" key="1">
    <citation type="submission" date="2019-03" db="EMBL/GenBank/DDBJ databases">
        <authorList>
            <person name="Gaulin E."/>
            <person name="Dumas B."/>
        </authorList>
    </citation>
    <scope>NUCLEOTIDE SEQUENCE [LARGE SCALE GENOMIC DNA]</scope>
    <source>
        <strain evidence="3">CBS 568.67</strain>
    </source>
</reference>
<dbReference type="GO" id="GO:0003676">
    <property type="term" value="F:nucleic acid binding"/>
    <property type="evidence" value="ECO:0007669"/>
    <property type="project" value="InterPro"/>
</dbReference>
<dbReference type="Gene3D" id="1.10.340.70">
    <property type="match status" value="1"/>
</dbReference>
<dbReference type="InterPro" id="IPR041588">
    <property type="entry name" value="Integrase_H2C2"/>
</dbReference>
<name>A0A485LRV4_9STRA</name>
<gene>
    <name evidence="3" type="primary">Aste57867_24725</name>
    <name evidence="2" type="ORF">As57867_024647</name>
    <name evidence="3" type="ORF">ASTE57867_24725</name>
</gene>
<dbReference type="InterPro" id="IPR012337">
    <property type="entry name" value="RNaseH-like_sf"/>
</dbReference>
<dbReference type="PROSITE" id="PS50994">
    <property type="entry name" value="INTEGRASE"/>
    <property type="match status" value="1"/>
</dbReference>
<dbReference type="AlphaFoldDB" id="A0A485LRV4"/>
<feature type="domain" description="Integrase catalytic" evidence="1">
    <location>
        <begin position="172"/>
        <end position="252"/>
    </location>
</feature>
<organism evidence="3 4">
    <name type="scientific">Aphanomyces stellatus</name>
    <dbReference type="NCBI Taxonomy" id="120398"/>
    <lineage>
        <taxon>Eukaryota</taxon>
        <taxon>Sar</taxon>
        <taxon>Stramenopiles</taxon>
        <taxon>Oomycota</taxon>
        <taxon>Saprolegniomycetes</taxon>
        <taxon>Saprolegniales</taxon>
        <taxon>Verrucalvaceae</taxon>
        <taxon>Aphanomyces</taxon>
    </lineage>
</organism>
<dbReference type="OrthoDB" id="79511at2759"/>
<dbReference type="Pfam" id="PF17921">
    <property type="entry name" value="Integrase_H2C2"/>
    <property type="match status" value="1"/>
</dbReference>
<protein>
    <submittedName>
        <fullName evidence="3">Aste57867_24725 protein</fullName>
    </submittedName>
</protein>
<accession>A0A485LRV4</accession>
<dbReference type="InterPro" id="IPR001584">
    <property type="entry name" value="Integrase_cat-core"/>
</dbReference>
<evidence type="ECO:0000313" key="2">
    <source>
        <dbReference type="EMBL" id="KAF0683207.1"/>
    </source>
</evidence>